<sequence>MTETLVVAIAAVVAIAVATTIAPKIKVAGPLILVAVGIGVSLLPFVPDIQVDPEIILVGVLPPLLYSAAVSLPAIEFRRDLGHISGLAVLLVVISSVALAFFFVAVIPGLSFFLALALGAILSPTDAVATSIAKRLGISRRVVTLLEGESLLNDATSLVIMRTAVAAALLGSVPDGGFIGAFVWGVIVAAAIGALIGYLNLRLRAFVRHSAANTAIGFVVPFAAFIPTEELGGSGLVAAVVAGIVTGQGSVRWFTPEQRMSDAVNWRTIELVLEGSVFLVMGLELSEIVGENAASDEGIWHGPMLAVVAFVIVLGVRAAYVALLVVFQGRRARDRRHARLARLSEHIDRHADRPTHGSPHPRGSRRLARILADLAYYRADAIGWRHGTVIVWAGMRGVVTLAAAQTLPRDTPERPLLIFVAFLVAVGSLMLQGLTLPWVVRMLKVDDAGEQVTRADQRRLDAELREAAASALPGGDLTRQDGSYFPDSLLAGVGSRLTEPPDDATGPLARDALELRLALIEVMRRRLDEVSTGGGYSTSALRHALAELDAAEMSLRLRLDGQS</sequence>
<comment type="subcellular location">
    <subcellularLocation>
        <location evidence="1">Cell membrane</location>
        <topology evidence="1">Multi-pass membrane protein</topology>
    </subcellularLocation>
</comment>
<feature type="transmembrane region" description="Helical" evidence="10">
    <location>
        <begin position="6"/>
        <end position="23"/>
    </location>
</feature>
<evidence type="ECO:0000256" key="10">
    <source>
        <dbReference type="SAM" id="Phobius"/>
    </source>
</evidence>
<dbReference type="EMBL" id="JBHTIM010000001">
    <property type="protein sequence ID" value="MFD0780340.1"/>
    <property type="molecule type" value="Genomic_DNA"/>
</dbReference>
<comment type="caution">
    <text evidence="12">The sequence shown here is derived from an EMBL/GenBank/DDBJ whole genome shotgun (WGS) entry which is preliminary data.</text>
</comment>
<evidence type="ECO:0000259" key="11">
    <source>
        <dbReference type="Pfam" id="PF00999"/>
    </source>
</evidence>
<evidence type="ECO:0000313" key="13">
    <source>
        <dbReference type="Proteomes" id="UP001597042"/>
    </source>
</evidence>
<feature type="transmembrane region" description="Helical" evidence="10">
    <location>
        <begin position="177"/>
        <end position="199"/>
    </location>
</feature>
<feature type="transmembrane region" description="Helical" evidence="10">
    <location>
        <begin position="87"/>
        <end position="106"/>
    </location>
</feature>
<evidence type="ECO:0000256" key="6">
    <source>
        <dbReference type="ARBA" id="ARBA00023053"/>
    </source>
</evidence>
<evidence type="ECO:0000256" key="3">
    <source>
        <dbReference type="ARBA" id="ARBA00022475"/>
    </source>
</evidence>
<evidence type="ECO:0000256" key="7">
    <source>
        <dbReference type="ARBA" id="ARBA00023065"/>
    </source>
</evidence>
<dbReference type="RefSeq" id="WP_378750854.1">
    <property type="nucleotide sequence ID" value="NZ_JBHSSV010000003.1"/>
</dbReference>
<keyword evidence="4 10" id="KW-0812">Transmembrane</keyword>
<dbReference type="Pfam" id="PF00999">
    <property type="entry name" value="Na_H_Exchanger"/>
    <property type="match status" value="2"/>
</dbReference>
<dbReference type="Gene3D" id="6.10.140.1330">
    <property type="match status" value="1"/>
</dbReference>
<keyword evidence="13" id="KW-1185">Reference proteome</keyword>
<keyword evidence="5 10" id="KW-1133">Transmembrane helix</keyword>
<evidence type="ECO:0000256" key="8">
    <source>
        <dbReference type="ARBA" id="ARBA00023136"/>
    </source>
</evidence>
<dbReference type="PANTHER" id="PTHR10110">
    <property type="entry name" value="SODIUM/HYDROGEN EXCHANGER"/>
    <property type="match status" value="1"/>
</dbReference>
<dbReference type="InterPro" id="IPR018422">
    <property type="entry name" value="Cation/H_exchanger_CPA1"/>
</dbReference>
<proteinExistence type="predicted"/>
<keyword evidence="9" id="KW-0739">Sodium transport</keyword>
<name>A0ABW2ZNZ7_9MICO</name>
<keyword evidence="8 10" id="KW-0472">Membrane</keyword>
<organism evidence="12 13">
    <name type="scientific">Microbacterium koreense</name>
    <dbReference type="NCBI Taxonomy" id="323761"/>
    <lineage>
        <taxon>Bacteria</taxon>
        <taxon>Bacillati</taxon>
        <taxon>Actinomycetota</taxon>
        <taxon>Actinomycetes</taxon>
        <taxon>Micrococcales</taxon>
        <taxon>Microbacteriaceae</taxon>
        <taxon>Microbacterium</taxon>
    </lineage>
</organism>
<keyword evidence="7" id="KW-0406">Ion transport</keyword>
<keyword evidence="6" id="KW-0915">Sodium</keyword>
<feature type="domain" description="Cation/H+ exchanger transmembrane" evidence="11">
    <location>
        <begin position="13"/>
        <end position="328"/>
    </location>
</feature>
<feature type="transmembrane region" description="Helical" evidence="10">
    <location>
        <begin position="303"/>
        <end position="327"/>
    </location>
</feature>
<accession>A0ABW2ZNZ7</accession>
<feature type="domain" description="Cation/H+ exchanger transmembrane" evidence="11">
    <location>
        <begin position="368"/>
        <end position="441"/>
    </location>
</feature>
<keyword evidence="3" id="KW-1003">Cell membrane</keyword>
<evidence type="ECO:0000256" key="1">
    <source>
        <dbReference type="ARBA" id="ARBA00004651"/>
    </source>
</evidence>
<evidence type="ECO:0000256" key="9">
    <source>
        <dbReference type="ARBA" id="ARBA00023201"/>
    </source>
</evidence>
<evidence type="ECO:0000256" key="4">
    <source>
        <dbReference type="ARBA" id="ARBA00022692"/>
    </source>
</evidence>
<feature type="transmembrane region" description="Helical" evidence="10">
    <location>
        <begin position="211"/>
        <end position="228"/>
    </location>
</feature>
<keyword evidence="2" id="KW-0813">Transport</keyword>
<dbReference type="PANTHER" id="PTHR10110:SF86">
    <property type="entry name" value="SODIUM_HYDROGEN EXCHANGER 7"/>
    <property type="match status" value="1"/>
</dbReference>
<feature type="transmembrane region" description="Helical" evidence="10">
    <location>
        <begin position="55"/>
        <end position="75"/>
    </location>
</feature>
<dbReference type="Proteomes" id="UP001597042">
    <property type="component" value="Unassembled WGS sequence"/>
</dbReference>
<evidence type="ECO:0000256" key="5">
    <source>
        <dbReference type="ARBA" id="ARBA00022989"/>
    </source>
</evidence>
<dbReference type="InterPro" id="IPR006153">
    <property type="entry name" value="Cation/H_exchanger_TM"/>
</dbReference>
<protein>
    <submittedName>
        <fullName evidence="12">Cation:proton antiporter</fullName>
    </submittedName>
</protein>
<gene>
    <name evidence="12" type="ORF">ACFQZV_03370</name>
</gene>
<reference evidence="13" key="1">
    <citation type="journal article" date="2019" name="Int. J. Syst. Evol. Microbiol.">
        <title>The Global Catalogue of Microorganisms (GCM) 10K type strain sequencing project: providing services to taxonomists for standard genome sequencing and annotation.</title>
        <authorList>
            <consortium name="The Broad Institute Genomics Platform"/>
            <consortium name="The Broad Institute Genome Sequencing Center for Infectious Disease"/>
            <person name="Wu L."/>
            <person name="Ma J."/>
        </authorList>
    </citation>
    <scope>NUCLEOTIDE SEQUENCE [LARGE SCALE GENOMIC DNA]</scope>
    <source>
        <strain evidence="13">CCUG 50754</strain>
    </source>
</reference>
<evidence type="ECO:0000256" key="2">
    <source>
        <dbReference type="ARBA" id="ARBA00022448"/>
    </source>
</evidence>
<feature type="transmembrane region" description="Helical" evidence="10">
    <location>
        <begin position="266"/>
        <end position="283"/>
    </location>
</feature>
<feature type="transmembrane region" description="Helical" evidence="10">
    <location>
        <begin position="234"/>
        <end position="254"/>
    </location>
</feature>
<feature type="transmembrane region" description="Helical" evidence="10">
    <location>
        <begin position="416"/>
        <end position="440"/>
    </location>
</feature>
<feature type="transmembrane region" description="Helical" evidence="10">
    <location>
        <begin position="30"/>
        <end position="49"/>
    </location>
</feature>
<evidence type="ECO:0000313" key="12">
    <source>
        <dbReference type="EMBL" id="MFD0780340.1"/>
    </source>
</evidence>